<sequence length="244" mass="29268">MTIQKILKNTEHRPWELPKQPWKYYQEWNKAIFLHWKVDDNELRKFVPKELEIDMYEGSPWVSLVAFSMEKIRPKNLPYFDPISNFGEINIRTYIKSGKKTGVYFLSIEGGKKLSCMIAKKISELPYRYSKMKRKSGIYTSTNNQYEDSLKIEYHPGKEQNTKSDLDIWLTERYALFQDSKEFINEYEIHHPEWSLQDIEIKNLLVKYPRFETLLKNNPDKMCYSKGVQVLAWGMDKKNKSDYY</sequence>
<dbReference type="Pfam" id="PF09844">
    <property type="entry name" value="DUF2071"/>
    <property type="match status" value="1"/>
</dbReference>
<protein>
    <submittedName>
        <fullName evidence="1">YqjF family protein</fullName>
    </submittedName>
</protein>
<reference evidence="2" key="1">
    <citation type="journal article" date="2019" name="Int. J. Syst. Evol. Microbiol.">
        <title>The Global Catalogue of Microorganisms (GCM) 10K type strain sequencing project: providing services to taxonomists for standard genome sequencing and annotation.</title>
        <authorList>
            <consortium name="The Broad Institute Genomics Platform"/>
            <consortium name="The Broad Institute Genome Sequencing Center for Infectious Disease"/>
            <person name="Wu L."/>
            <person name="Ma J."/>
        </authorList>
    </citation>
    <scope>NUCLEOTIDE SEQUENCE [LARGE SCALE GENOMIC DNA]</scope>
    <source>
        <strain evidence="2">KCTC 52274</strain>
    </source>
</reference>
<dbReference type="InterPro" id="IPR018644">
    <property type="entry name" value="DUF2071"/>
</dbReference>
<organism evidence="1 2">
    <name type="scientific">Aquimarina rubra</name>
    <dbReference type="NCBI Taxonomy" id="1920033"/>
    <lineage>
        <taxon>Bacteria</taxon>
        <taxon>Pseudomonadati</taxon>
        <taxon>Bacteroidota</taxon>
        <taxon>Flavobacteriia</taxon>
        <taxon>Flavobacteriales</taxon>
        <taxon>Flavobacteriaceae</taxon>
        <taxon>Aquimarina</taxon>
    </lineage>
</organism>
<dbReference type="Proteomes" id="UP001597319">
    <property type="component" value="Unassembled WGS sequence"/>
</dbReference>
<name>A0ABW5LER4_9FLAO</name>
<dbReference type="PANTHER" id="PTHR39186">
    <property type="entry name" value="DUF2071 FAMILY PROTEIN"/>
    <property type="match status" value="1"/>
</dbReference>
<dbReference type="PANTHER" id="PTHR39186:SF1">
    <property type="entry name" value="DUF2071 DOMAIN-CONTAINING PROTEIN"/>
    <property type="match status" value="1"/>
</dbReference>
<dbReference type="InterPro" id="IPR023375">
    <property type="entry name" value="ADC_dom_sf"/>
</dbReference>
<keyword evidence="2" id="KW-1185">Reference proteome</keyword>
<evidence type="ECO:0000313" key="1">
    <source>
        <dbReference type="EMBL" id="MFD2562609.1"/>
    </source>
</evidence>
<proteinExistence type="predicted"/>
<evidence type="ECO:0000313" key="2">
    <source>
        <dbReference type="Proteomes" id="UP001597319"/>
    </source>
</evidence>
<gene>
    <name evidence="1" type="ORF">ACFSR1_07970</name>
</gene>
<comment type="caution">
    <text evidence="1">The sequence shown here is derived from an EMBL/GenBank/DDBJ whole genome shotgun (WGS) entry which is preliminary data.</text>
</comment>
<dbReference type="EMBL" id="JBHULE010000008">
    <property type="protein sequence ID" value="MFD2562609.1"/>
    <property type="molecule type" value="Genomic_DNA"/>
</dbReference>
<accession>A0ABW5LER4</accession>
<dbReference type="SUPFAM" id="SSF160104">
    <property type="entry name" value="Acetoacetate decarboxylase-like"/>
    <property type="match status" value="1"/>
</dbReference>
<dbReference type="RefSeq" id="WP_378291340.1">
    <property type="nucleotide sequence ID" value="NZ_JBHULE010000008.1"/>
</dbReference>